<comment type="caution">
    <text evidence="1">The sequence shown here is derived from an EMBL/GenBank/DDBJ whole genome shotgun (WGS) entry which is preliminary data.</text>
</comment>
<accession>X1D6H8</accession>
<sequence>MREGFGQMPFCIWVASSIPQATYPKVPKADEAPGGITVSPPYLLSTFIMLAPDLIKSQGAQKAELKFKVDWQCSMISMCTDL</sequence>
<reference evidence="1" key="1">
    <citation type="journal article" date="2014" name="Front. Microbiol.">
        <title>High frequency of phylogenetically diverse reductive dehalogenase-homologous genes in deep subseafloor sedimentary metagenomes.</title>
        <authorList>
            <person name="Kawai M."/>
            <person name="Futagami T."/>
            <person name="Toyoda A."/>
            <person name="Takaki Y."/>
            <person name="Nishi S."/>
            <person name="Hori S."/>
            <person name="Arai W."/>
            <person name="Tsubouchi T."/>
            <person name="Morono Y."/>
            <person name="Uchiyama I."/>
            <person name="Ito T."/>
            <person name="Fujiyama A."/>
            <person name="Inagaki F."/>
            <person name="Takami H."/>
        </authorList>
    </citation>
    <scope>NUCLEOTIDE SEQUENCE</scope>
    <source>
        <strain evidence="1">Expedition CK06-06</strain>
    </source>
</reference>
<protein>
    <submittedName>
        <fullName evidence="1">Uncharacterized protein</fullName>
    </submittedName>
</protein>
<name>X1D6H8_9ZZZZ</name>
<dbReference type="AlphaFoldDB" id="X1D6H8"/>
<evidence type="ECO:0000313" key="1">
    <source>
        <dbReference type="EMBL" id="GAG92051.1"/>
    </source>
</evidence>
<gene>
    <name evidence="1" type="ORF">S01H4_44539</name>
</gene>
<organism evidence="1">
    <name type="scientific">marine sediment metagenome</name>
    <dbReference type="NCBI Taxonomy" id="412755"/>
    <lineage>
        <taxon>unclassified sequences</taxon>
        <taxon>metagenomes</taxon>
        <taxon>ecological metagenomes</taxon>
    </lineage>
</organism>
<dbReference type="EMBL" id="BART01024705">
    <property type="protein sequence ID" value="GAG92051.1"/>
    <property type="molecule type" value="Genomic_DNA"/>
</dbReference>
<proteinExistence type="predicted"/>